<dbReference type="Pfam" id="PF14517">
    <property type="entry name" value="Tachylectin"/>
    <property type="match status" value="1"/>
</dbReference>
<dbReference type="EMBL" id="VSRL01000057">
    <property type="protein sequence ID" value="NKE58541.1"/>
    <property type="molecule type" value="Genomic_DNA"/>
</dbReference>
<dbReference type="Proteomes" id="UP001515943">
    <property type="component" value="Unassembled WGS sequence"/>
</dbReference>
<organism evidence="3 4">
    <name type="scientific">Lentzea indica</name>
    <dbReference type="NCBI Taxonomy" id="2604800"/>
    <lineage>
        <taxon>Bacteria</taxon>
        <taxon>Bacillati</taxon>
        <taxon>Actinomycetota</taxon>
        <taxon>Actinomycetes</taxon>
        <taxon>Pseudonocardiales</taxon>
        <taxon>Pseudonocardiaceae</taxon>
        <taxon>Lentzea</taxon>
    </lineage>
</organism>
<reference evidence="3 4" key="1">
    <citation type="submission" date="2019-08" db="EMBL/GenBank/DDBJ databases">
        <title>Lentzea from Indian Himalayas.</title>
        <authorList>
            <person name="Mandal S."/>
            <person name="Mallick Gupta A."/>
            <person name="Maiti P.K."/>
            <person name="Sarkar J."/>
            <person name="Mandal S."/>
        </authorList>
    </citation>
    <scope>NUCLEOTIDE SEQUENCE [LARGE SCALE GENOMIC DNA]</scope>
    <source>
        <strain evidence="3 4">PSKA42</strain>
    </source>
</reference>
<feature type="signal peptide" evidence="1">
    <location>
        <begin position="1"/>
        <end position="26"/>
    </location>
</feature>
<dbReference type="InterPro" id="IPR023294">
    <property type="entry name" value="Tachylectin2"/>
</dbReference>
<evidence type="ECO:0000313" key="3">
    <source>
        <dbReference type="EMBL" id="NKE58541.1"/>
    </source>
</evidence>
<feature type="chain" id="PRO_5046639399" description="Tachylectin 2 domain-containing protein" evidence="1">
    <location>
        <begin position="27"/>
        <end position="647"/>
    </location>
</feature>
<evidence type="ECO:0000256" key="1">
    <source>
        <dbReference type="SAM" id="SignalP"/>
    </source>
</evidence>
<dbReference type="RefSeq" id="WP_167975208.1">
    <property type="nucleotide sequence ID" value="NZ_VSRL01000057.1"/>
</dbReference>
<gene>
    <name evidence="3" type="ORF">FXN61_17620</name>
</gene>
<proteinExistence type="predicted"/>
<evidence type="ECO:0000259" key="2">
    <source>
        <dbReference type="Pfam" id="PF14517"/>
    </source>
</evidence>
<dbReference type="InterPro" id="IPR036813">
    <property type="entry name" value="Tachylectin2_sf"/>
</dbReference>
<evidence type="ECO:0000313" key="4">
    <source>
        <dbReference type="Proteomes" id="UP001515943"/>
    </source>
</evidence>
<dbReference type="SUPFAM" id="SSF50934">
    <property type="entry name" value="Tachylectin-2"/>
    <property type="match status" value="1"/>
</dbReference>
<keyword evidence="4" id="KW-1185">Reference proteome</keyword>
<protein>
    <recommendedName>
        <fullName evidence="2">Tachylectin 2 domain-containing protein</fullName>
    </recommendedName>
</protein>
<comment type="caution">
    <text evidence="3">The sequence shown here is derived from an EMBL/GenBank/DDBJ whole genome shotgun (WGS) entry which is preliminary data.</text>
</comment>
<name>A0ABX1FIJ0_9PSEU</name>
<feature type="domain" description="Tachylectin 2" evidence="2">
    <location>
        <begin position="45"/>
        <end position="273"/>
    </location>
</feature>
<dbReference type="Gene3D" id="2.115.10.10">
    <property type="entry name" value="Tachylectin 2"/>
    <property type="match status" value="2"/>
</dbReference>
<sequence length="647" mass="69601">MNRRLRSLCLAAATLATTITAITAGAGTAAAVAPTCKPVANIFTMQADGDLWNYQHSGPATGSFSWAGAKQVGWGWGGKTFAGPNGWLFNITTGGELRRLRYNGSGWDTFPGGGQYETFGWGWQKFTETANRSKITVDADGSFYTLEGDQLRWWHYEQDARRWAPGSGRVLDVGWSRFDVIAASGSGGLQARDSSGTLHRFRYHRDTERFVAYDLNPSTKWAGQTKFFSAGGDVYYAVRSDTGQLLWNRYDEYFEFGDWQTSGGTVIGSDWGTDVDITATTNDCVAHGLKAPAPVGGWSSSVSPPAIVTPASGGTHLVDVNNDKEVVDTYSTGSSWTTRVVGGRYGGVSSPVFDDDAGTAVVGVTEYETGDAKLLTLRNGQWEAPLSLKGRLASTPAVVRRSDGTIAVYGTGQYNDSARRGTGLVREQLPSGEFVAWRPFGDVHTNYVGTPSVISRGDETTIVVAIERSKEWFRHTPRTTPVRKGTLNSDATQVTLTGDGQDGILAVGLHFVNEKWQVGLLREKADRSGFENTWELVGGPIPGTVDSNLAGAQVLPNGSVAVTVLGDNRRPLVTTSTAAGGREFHAWKRIVPDGYPHTFYNPPSLGLTRSGDVAIAAKSDDNFHHLWRASVSGDPATPLQFTGGKIG</sequence>
<accession>A0ABX1FIJ0</accession>
<keyword evidence="1" id="KW-0732">Signal</keyword>